<dbReference type="OrthoDB" id="2313614at2"/>
<dbReference type="Proteomes" id="UP000051802">
    <property type="component" value="Unassembled WGS sequence"/>
</dbReference>
<dbReference type="GO" id="GO:0005886">
    <property type="term" value="C:plasma membrane"/>
    <property type="evidence" value="ECO:0007669"/>
    <property type="project" value="UniProtKB-SubCell"/>
</dbReference>
<organism evidence="13 14">
    <name type="scientific">Stenotrophomonas panacihumi</name>
    <dbReference type="NCBI Taxonomy" id="676599"/>
    <lineage>
        <taxon>Bacteria</taxon>
        <taxon>Pseudomonadati</taxon>
        <taxon>Pseudomonadota</taxon>
        <taxon>Gammaproteobacteria</taxon>
        <taxon>Lysobacterales</taxon>
        <taxon>Lysobacteraceae</taxon>
        <taxon>Stenotrophomonas</taxon>
    </lineage>
</organism>
<dbReference type="Gene3D" id="3.55.40.10">
    <property type="entry name" value="minor pseudopilin epsh domain"/>
    <property type="match status" value="1"/>
</dbReference>
<evidence type="ECO:0000313" key="14">
    <source>
        <dbReference type="Proteomes" id="UP000051802"/>
    </source>
</evidence>
<evidence type="ECO:0000256" key="9">
    <source>
        <dbReference type="ARBA" id="ARBA00025772"/>
    </source>
</evidence>
<dbReference type="InterPro" id="IPR022346">
    <property type="entry name" value="T2SS_GspH"/>
</dbReference>
<evidence type="ECO:0000256" key="10">
    <source>
        <dbReference type="ARBA" id="ARBA00030775"/>
    </source>
</evidence>
<evidence type="ECO:0000259" key="12">
    <source>
        <dbReference type="Pfam" id="PF12019"/>
    </source>
</evidence>
<feature type="transmembrane region" description="Helical" evidence="11">
    <location>
        <begin position="12"/>
        <end position="30"/>
    </location>
</feature>
<dbReference type="Pfam" id="PF07963">
    <property type="entry name" value="N_methyl"/>
    <property type="match status" value="1"/>
</dbReference>
<dbReference type="STRING" id="676599.ARC20_10015"/>
<keyword evidence="8 11" id="KW-0472">Membrane</keyword>
<dbReference type="InterPro" id="IPR045584">
    <property type="entry name" value="Pilin-like"/>
</dbReference>
<evidence type="ECO:0000256" key="11">
    <source>
        <dbReference type="SAM" id="Phobius"/>
    </source>
</evidence>
<dbReference type="InterPro" id="IPR012902">
    <property type="entry name" value="N_methyl_site"/>
</dbReference>
<keyword evidence="3" id="KW-1003">Cell membrane</keyword>
<feature type="domain" description="General secretion pathway GspH" evidence="12">
    <location>
        <begin position="46"/>
        <end position="159"/>
    </location>
</feature>
<keyword evidence="7 11" id="KW-1133">Transmembrane helix</keyword>
<name>A0A0R0AEI6_9GAMM</name>
<comment type="caution">
    <text evidence="13">The sequence shown here is derived from an EMBL/GenBank/DDBJ whole genome shotgun (WGS) entry which is preliminary data.</text>
</comment>
<keyword evidence="5" id="KW-0997">Cell inner membrane</keyword>
<comment type="subcellular location">
    <subcellularLocation>
        <location evidence="1">Cell inner membrane</location>
        <topology evidence="1">Single-pass membrane protein</topology>
    </subcellularLocation>
</comment>
<evidence type="ECO:0000256" key="1">
    <source>
        <dbReference type="ARBA" id="ARBA00004377"/>
    </source>
</evidence>
<gene>
    <name evidence="13" type="ORF">ARC20_10015</name>
</gene>
<dbReference type="GO" id="GO:0015628">
    <property type="term" value="P:protein secretion by the type II secretion system"/>
    <property type="evidence" value="ECO:0007669"/>
    <property type="project" value="InterPro"/>
</dbReference>
<evidence type="ECO:0000256" key="7">
    <source>
        <dbReference type="ARBA" id="ARBA00022989"/>
    </source>
</evidence>
<keyword evidence="14" id="KW-1185">Reference proteome</keyword>
<dbReference type="AlphaFoldDB" id="A0A0R0AEI6"/>
<evidence type="ECO:0000313" key="13">
    <source>
        <dbReference type="EMBL" id="KRG43372.1"/>
    </source>
</evidence>
<dbReference type="GO" id="GO:0015627">
    <property type="term" value="C:type II protein secretion system complex"/>
    <property type="evidence" value="ECO:0007669"/>
    <property type="project" value="InterPro"/>
</dbReference>
<comment type="similarity">
    <text evidence="9">Belongs to the GSP H family.</text>
</comment>
<evidence type="ECO:0000256" key="8">
    <source>
        <dbReference type="ARBA" id="ARBA00023136"/>
    </source>
</evidence>
<evidence type="ECO:0000256" key="3">
    <source>
        <dbReference type="ARBA" id="ARBA00022475"/>
    </source>
</evidence>
<proteinExistence type="inferred from homology"/>
<accession>A0A0R0AEI6</accession>
<keyword evidence="6 11" id="KW-0812">Transmembrane</keyword>
<dbReference type="PROSITE" id="PS00409">
    <property type="entry name" value="PROKAR_NTER_METHYL"/>
    <property type="match status" value="1"/>
</dbReference>
<protein>
    <recommendedName>
        <fullName evidence="2">Type II secretion system protein H</fullName>
    </recommendedName>
    <alternativeName>
        <fullName evidence="10">General secretion pathway protein H</fullName>
    </alternativeName>
</protein>
<evidence type="ECO:0000256" key="2">
    <source>
        <dbReference type="ARBA" id="ARBA00021549"/>
    </source>
</evidence>
<reference evidence="13 14" key="1">
    <citation type="submission" date="2015-10" db="EMBL/GenBank/DDBJ databases">
        <title>Genome sequencing and analysis of members of genus Stenotrophomonas.</title>
        <authorList>
            <person name="Patil P.P."/>
            <person name="Midha S."/>
            <person name="Patil P.B."/>
        </authorList>
    </citation>
    <scope>NUCLEOTIDE SEQUENCE [LARGE SCALE GENOMIC DNA]</scope>
    <source>
        <strain evidence="13 14">JCM 16536</strain>
    </source>
</reference>
<sequence length="174" mass="18574">MQRQAGFTLVELLVTLAVLAVLLGVGVPAFRGSLERQRISAAIFTVAAQFATARNSAITRREVVSLCPSPGGEGCAEGLDWSSGWLMYGGAHRASQPESPEAVLRHFPPPGHASLRVHSSTGRRALHFLPDGRSAGSNLRLRICLGGALRGEVVVNNLGRIRSRRLPGWQTCDG</sequence>
<dbReference type="NCBIfam" id="TIGR02532">
    <property type="entry name" value="IV_pilin_GFxxxE"/>
    <property type="match status" value="1"/>
</dbReference>
<dbReference type="Pfam" id="PF12019">
    <property type="entry name" value="GspH"/>
    <property type="match status" value="1"/>
</dbReference>
<dbReference type="SUPFAM" id="SSF54523">
    <property type="entry name" value="Pili subunits"/>
    <property type="match status" value="1"/>
</dbReference>
<dbReference type="RefSeq" id="WP_057646456.1">
    <property type="nucleotide sequence ID" value="NZ_LLXU01000075.1"/>
</dbReference>
<evidence type="ECO:0000256" key="6">
    <source>
        <dbReference type="ARBA" id="ARBA00022692"/>
    </source>
</evidence>
<keyword evidence="4" id="KW-0488">Methylation</keyword>
<dbReference type="EMBL" id="LLXU01000075">
    <property type="protein sequence ID" value="KRG43372.1"/>
    <property type="molecule type" value="Genomic_DNA"/>
</dbReference>
<evidence type="ECO:0000256" key="4">
    <source>
        <dbReference type="ARBA" id="ARBA00022481"/>
    </source>
</evidence>
<evidence type="ECO:0000256" key="5">
    <source>
        <dbReference type="ARBA" id="ARBA00022519"/>
    </source>
</evidence>